<dbReference type="EMBL" id="CP000612">
    <property type="protein sequence ID" value="ABO49462.1"/>
    <property type="molecule type" value="Genomic_DNA"/>
</dbReference>
<keyword evidence="1" id="KW-1133">Transmembrane helix</keyword>
<keyword evidence="1" id="KW-0472">Membrane</keyword>
<accession>A4J309</accession>
<evidence type="ECO:0000256" key="1">
    <source>
        <dbReference type="SAM" id="Phobius"/>
    </source>
</evidence>
<proteinExistence type="predicted"/>
<dbReference type="AlphaFoldDB" id="A4J309"/>
<sequence>MLIMGFCFMGGGGKKMKKISPVIITTLILLTCFTGTSLATEATTTGPEIGTGLPTVTSEEFTDKIGRIVAAIYKDAKEISPMLTLGIVTVCAVFSIFFKAARIMILWSVASMLLILWGPQFISLIQNYVAK</sequence>
<gene>
    <name evidence="2" type="ordered locus">Dred_0926</name>
</gene>
<protein>
    <submittedName>
        <fullName evidence="2">Uncharacterized protein</fullName>
    </submittedName>
</protein>
<name>A4J309_DESRM</name>
<evidence type="ECO:0000313" key="2">
    <source>
        <dbReference type="EMBL" id="ABO49462.1"/>
    </source>
</evidence>
<dbReference type="HOGENOM" id="CLU_1924202_0_0_9"/>
<keyword evidence="3" id="KW-1185">Reference proteome</keyword>
<feature type="transmembrane region" description="Helical" evidence="1">
    <location>
        <begin position="105"/>
        <end position="125"/>
    </location>
</feature>
<feature type="transmembrane region" description="Helical" evidence="1">
    <location>
        <begin position="79"/>
        <end position="98"/>
    </location>
</feature>
<reference evidence="2 3" key="1">
    <citation type="submission" date="2007-03" db="EMBL/GenBank/DDBJ databases">
        <title>Complete sequence of Desulfotomaculum reducens MI-1.</title>
        <authorList>
            <consortium name="US DOE Joint Genome Institute"/>
            <person name="Copeland A."/>
            <person name="Lucas S."/>
            <person name="Lapidus A."/>
            <person name="Barry K."/>
            <person name="Detter J.C."/>
            <person name="Glavina del Rio T."/>
            <person name="Hammon N."/>
            <person name="Israni S."/>
            <person name="Dalin E."/>
            <person name="Tice H."/>
            <person name="Pitluck S."/>
            <person name="Sims D."/>
            <person name="Brettin T."/>
            <person name="Bruce D."/>
            <person name="Han C."/>
            <person name="Tapia R."/>
            <person name="Schmutz J."/>
            <person name="Larimer F."/>
            <person name="Land M."/>
            <person name="Hauser L."/>
            <person name="Kyrpides N."/>
            <person name="Kim E."/>
            <person name="Tebo B.M."/>
            <person name="Richardson P."/>
        </authorList>
    </citation>
    <scope>NUCLEOTIDE SEQUENCE [LARGE SCALE GENOMIC DNA]</scope>
    <source>
        <strain evidence="2 3">MI-1</strain>
    </source>
</reference>
<keyword evidence="1" id="KW-0812">Transmembrane</keyword>
<dbReference type="STRING" id="349161.Dred_0926"/>
<organism evidence="2 3">
    <name type="scientific">Desulforamulus reducens (strain ATCC BAA-1160 / DSM 100696 / MI-1)</name>
    <name type="common">Desulfotomaculum reducens</name>
    <dbReference type="NCBI Taxonomy" id="349161"/>
    <lineage>
        <taxon>Bacteria</taxon>
        <taxon>Bacillati</taxon>
        <taxon>Bacillota</taxon>
        <taxon>Clostridia</taxon>
        <taxon>Eubacteriales</taxon>
        <taxon>Peptococcaceae</taxon>
        <taxon>Desulforamulus</taxon>
    </lineage>
</organism>
<dbReference type="Proteomes" id="UP000001556">
    <property type="component" value="Chromosome"/>
</dbReference>
<dbReference type="KEGG" id="drm:Dred_0926"/>
<evidence type="ECO:0000313" key="3">
    <source>
        <dbReference type="Proteomes" id="UP000001556"/>
    </source>
</evidence>